<dbReference type="EMBL" id="KQ947411">
    <property type="protein sequence ID" value="KUJ19487.1"/>
    <property type="molecule type" value="Genomic_DNA"/>
</dbReference>
<accession>A0A194XI93</accession>
<dbReference type="KEGG" id="psco:LY89DRAFT_642557"/>
<organism evidence="2 3">
    <name type="scientific">Mollisia scopiformis</name>
    <name type="common">Conifer needle endophyte fungus</name>
    <name type="synonym">Phialocephala scopiformis</name>
    <dbReference type="NCBI Taxonomy" id="149040"/>
    <lineage>
        <taxon>Eukaryota</taxon>
        <taxon>Fungi</taxon>
        <taxon>Dikarya</taxon>
        <taxon>Ascomycota</taxon>
        <taxon>Pezizomycotina</taxon>
        <taxon>Leotiomycetes</taxon>
        <taxon>Helotiales</taxon>
        <taxon>Mollisiaceae</taxon>
        <taxon>Mollisia</taxon>
    </lineage>
</organism>
<proteinExistence type="predicted"/>
<dbReference type="RefSeq" id="XP_018073842.1">
    <property type="nucleotide sequence ID" value="XM_018211756.1"/>
</dbReference>
<gene>
    <name evidence="2" type="ORF">LY89DRAFT_642557</name>
</gene>
<dbReference type="InParanoid" id="A0A194XI93"/>
<dbReference type="PANTHER" id="PTHR38887">
    <property type="entry name" value="CHROMOSOME 21, WHOLE GENOME SHOTGUN SEQUENCE"/>
    <property type="match status" value="1"/>
</dbReference>
<name>A0A194XI93_MOLSC</name>
<feature type="compositionally biased region" description="Polar residues" evidence="1">
    <location>
        <begin position="468"/>
        <end position="489"/>
    </location>
</feature>
<evidence type="ECO:0000313" key="2">
    <source>
        <dbReference type="EMBL" id="KUJ19487.1"/>
    </source>
</evidence>
<dbReference type="AlphaFoldDB" id="A0A194XI93"/>
<protein>
    <submittedName>
        <fullName evidence="2">Uncharacterized protein</fullName>
    </submittedName>
</protein>
<reference evidence="2 3" key="1">
    <citation type="submission" date="2015-10" db="EMBL/GenBank/DDBJ databases">
        <title>Full genome of DAOMC 229536 Phialocephala scopiformis, a fungal endophyte of spruce producing the potent anti-insectan compound rugulosin.</title>
        <authorList>
            <consortium name="DOE Joint Genome Institute"/>
            <person name="Walker A.K."/>
            <person name="Frasz S.L."/>
            <person name="Seifert K.A."/>
            <person name="Miller J.D."/>
            <person name="Mondo S.J."/>
            <person name="Labutti K."/>
            <person name="Lipzen A."/>
            <person name="Dockter R."/>
            <person name="Kennedy M."/>
            <person name="Grigoriev I.V."/>
            <person name="Spatafora J.W."/>
        </authorList>
    </citation>
    <scope>NUCLEOTIDE SEQUENCE [LARGE SCALE GENOMIC DNA]</scope>
    <source>
        <strain evidence="2 3">CBS 120377</strain>
    </source>
</reference>
<sequence length="556" mass="61105">MAYHLIGVPVKLIGSGVGLVSESIHHYKHKNETKSQENVEAGNVVQGSDLPSDEHLVIEGEGDAPPPYQENDEEQWQLDEAQDEISGRSAVILSEESGATRSQSELQQSESYNPHNPKVVFERFIERHPTPIIPATTKLSLPVIVPQRRPRDRTRGFIRAYAPVLSEVGIDQAAFIDFLETFNQASLASPRIQVLNLASIVVGALGHAYGIAVSTVLQITAHILEEIQGRKRTNEFLDRINKEYFRPRGLYALVMTWRPESDKTSSPMASSTEVDLTSTITSSMPGAESSTFGKVQRSLKTSDGKTYGDKAYENFGFSEVAPLVFPRLDELESNNSEEANKLKQKMKGAQGFLADYMDRRAMARYTGNNPSSMLTDAAGSEALPKFHSRYADPNHPASSGNLISFLSGGKFNPPRLGQGLGDPNVQHWGIGWIANKIVIARNEAKEKKRAAQKQQSTDATKETIQMTTTEQAAPTSVPTQEQPEQNKPALSQKEVYQMRAKAGQYPDGRPGKGSNAILRVIQPDVLYLMIVNMPSEEEMAAASRAVEDAKKVAAES</sequence>
<dbReference type="OrthoDB" id="3433125at2759"/>
<dbReference type="PANTHER" id="PTHR38887:SF1">
    <property type="entry name" value="RAS MODIFICATION PROTEIN ERF4"/>
    <property type="match status" value="1"/>
</dbReference>
<dbReference type="InterPro" id="IPR053221">
    <property type="entry name" value="Burnettramic_acid_biosynth"/>
</dbReference>
<evidence type="ECO:0000313" key="3">
    <source>
        <dbReference type="Proteomes" id="UP000070700"/>
    </source>
</evidence>
<feature type="region of interest" description="Disordered" evidence="1">
    <location>
        <begin position="468"/>
        <end position="492"/>
    </location>
</feature>
<evidence type="ECO:0000256" key="1">
    <source>
        <dbReference type="SAM" id="MobiDB-lite"/>
    </source>
</evidence>
<dbReference type="GeneID" id="28821482"/>
<keyword evidence="3" id="KW-1185">Reference proteome</keyword>
<dbReference type="Proteomes" id="UP000070700">
    <property type="component" value="Unassembled WGS sequence"/>
</dbReference>